<proteinExistence type="predicted"/>
<organism evidence="6 7">
    <name type="scientific">Colocasia esculenta</name>
    <name type="common">Wild taro</name>
    <name type="synonym">Arum esculentum</name>
    <dbReference type="NCBI Taxonomy" id="4460"/>
    <lineage>
        <taxon>Eukaryota</taxon>
        <taxon>Viridiplantae</taxon>
        <taxon>Streptophyta</taxon>
        <taxon>Embryophyta</taxon>
        <taxon>Tracheophyta</taxon>
        <taxon>Spermatophyta</taxon>
        <taxon>Magnoliopsida</taxon>
        <taxon>Liliopsida</taxon>
        <taxon>Araceae</taxon>
        <taxon>Aroideae</taxon>
        <taxon>Colocasieae</taxon>
        <taxon>Colocasia</taxon>
    </lineage>
</organism>
<dbReference type="InterPro" id="IPR025756">
    <property type="entry name" value="Myb_CC_LHEQLE"/>
</dbReference>
<dbReference type="EMBL" id="NMUH01009309">
    <property type="protein sequence ID" value="MQM19898.1"/>
    <property type="molecule type" value="Genomic_DNA"/>
</dbReference>
<feature type="compositionally biased region" description="Low complexity" evidence="4">
    <location>
        <begin position="494"/>
        <end position="510"/>
    </location>
</feature>
<gene>
    <name evidence="6" type="ORF">Taro_052910</name>
</gene>
<dbReference type="SUPFAM" id="SSF46689">
    <property type="entry name" value="Homeodomain-like"/>
    <property type="match status" value="1"/>
</dbReference>
<dbReference type="InterPro" id="IPR009057">
    <property type="entry name" value="Homeodomain-like_sf"/>
</dbReference>
<protein>
    <recommendedName>
        <fullName evidence="5">MYB-CC type transcription factor LHEQLE-containing domain-containing protein</fullName>
    </recommendedName>
</protein>
<feature type="compositionally biased region" description="Basic residues" evidence="4">
    <location>
        <begin position="41"/>
        <end position="56"/>
    </location>
</feature>
<dbReference type="AlphaFoldDB" id="A0A843XJJ6"/>
<feature type="compositionally biased region" description="Pro residues" evidence="4">
    <location>
        <begin position="18"/>
        <end position="29"/>
    </location>
</feature>
<feature type="region of interest" description="Disordered" evidence="4">
    <location>
        <begin position="492"/>
        <end position="592"/>
    </location>
</feature>
<dbReference type="GO" id="GO:0003677">
    <property type="term" value="F:DNA binding"/>
    <property type="evidence" value="ECO:0007669"/>
    <property type="project" value="InterPro"/>
</dbReference>
<feature type="compositionally biased region" description="Basic and acidic residues" evidence="4">
    <location>
        <begin position="550"/>
        <end position="564"/>
    </location>
</feature>
<name>A0A843XJJ6_COLES</name>
<dbReference type="Pfam" id="PF14379">
    <property type="entry name" value="Myb_CC_LHEQLE"/>
    <property type="match status" value="1"/>
</dbReference>
<feature type="compositionally biased region" description="Basic and acidic residues" evidence="4">
    <location>
        <begin position="533"/>
        <end position="543"/>
    </location>
</feature>
<evidence type="ECO:0000313" key="7">
    <source>
        <dbReference type="Proteomes" id="UP000652761"/>
    </source>
</evidence>
<feature type="compositionally biased region" description="Basic and acidic residues" evidence="4">
    <location>
        <begin position="511"/>
        <end position="525"/>
    </location>
</feature>
<keyword evidence="3" id="KW-0539">Nucleus</keyword>
<evidence type="ECO:0000256" key="3">
    <source>
        <dbReference type="ARBA" id="ARBA00023242"/>
    </source>
</evidence>
<sequence>MRWSLRIPCGSEWRLPSRPTPSPPAPSWSPPRSSRSFRSSGPRRRRHGCSSRRKRTGCAYSQQWNSVGHKGKSNGSVLSMGLKEQWSNLCAWQGMKQSTFPVQRLDKEQFRSVGVPGAMSSSLPALPNPIEGKYPKLPDSQLVSMDKELRRNLLSPNRTQLVSNSGAVGPLFSADSGIPSDLHFSSSLSHERNLSAPYISQSSNGGMPFLTHSPNSAVFQPSTSSSQSREAGGVIWSPDTIEEFLVGDDAAIVNGQTQSSAIVNSEEPKQNDWSDWVNNDDLGGNWNDYLLDTDATPTESKVLFATPQPLTQVALHQPQVIQQLPSHSGEICVTTNSPSSANNAQAKPRMRWTPELHECFVEAVNQLGGSESMSNHPSAYCLIGMQNPLLMAPRLVSSTGATPKGVLKLMKVDGLTIYHVKSHLQKYRTARYRPDSSEGCTLDITEALRLQMEVQKQLHEQLEIQRNLQLRIEEQGRYLQIMFEKQYKAGNERLSSSSTLDTATAQSSDAARPDTRNGGSEKDLVVADNAEVADVKVIEEAPRKASMKQKISDAEPSDGGHSDMVDGSESSVAKRARGSSSVDVSSPTSTLD</sequence>
<dbReference type="GO" id="GO:0003700">
    <property type="term" value="F:DNA-binding transcription factor activity"/>
    <property type="evidence" value="ECO:0007669"/>
    <property type="project" value="InterPro"/>
</dbReference>
<dbReference type="Proteomes" id="UP000652761">
    <property type="component" value="Unassembled WGS sequence"/>
</dbReference>
<evidence type="ECO:0000313" key="6">
    <source>
        <dbReference type="EMBL" id="MQM19898.1"/>
    </source>
</evidence>
<comment type="caution">
    <text evidence="6">The sequence shown here is derived from an EMBL/GenBank/DDBJ whole genome shotgun (WGS) entry which is preliminary data.</text>
</comment>
<dbReference type="PANTHER" id="PTHR31499">
    <property type="entry name" value="MYB FAMILY TRANSCRIPTION FACTOR PHL11"/>
    <property type="match status" value="1"/>
</dbReference>
<dbReference type="OrthoDB" id="551907at2759"/>
<keyword evidence="1" id="KW-0805">Transcription regulation</keyword>
<evidence type="ECO:0000256" key="4">
    <source>
        <dbReference type="SAM" id="MobiDB-lite"/>
    </source>
</evidence>
<dbReference type="InterPro" id="IPR006447">
    <property type="entry name" value="Myb_dom_plants"/>
</dbReference>
<evidence type="ECO:0000256" key="1">
    <source>
        <dbReference type="ARBA" id="ARBA00023015"/>
    </source>
</evidence>
<accession>A0A843XJJ6</accession>
<evidence type="ECO:0000259" key="5">
    <source>
        <dbReference type="Pfam" id="PF14379"/>
    </source>
</evidence>
<dbReference type="NCBIfam" id="TIGR01557">
    <property type="entry name" value="myb_SHAQKYF"/>
    <property type="match status" value="2"/>
</dbReference>
<feature type="compositionally biased region" description="Low complexity" evidence="4">
    <location>
        <begin position="579"/>
        <end position="592"/>
    </location>
</feature>
<reference evidence="6" key="1">
    <citation type="submission" date="2017-07" db="EMBL/GenBank/DDBJ databases">
        <title>Taro Niue Genome Assembly and Annotation.</title>
        <authorList>
            <person name="Atibalentja N."/>
            <person name="Keating K."/>
            <person name="Fields C.J."/>
        </authorList>
    </citation>
    <scope>NUCLEOTIDE SEQUENCE</scope>
    <source>
        <strain evidence="6">Niue_2</strain>
        <tissue evidence="6">Leaf</tissue>
    </source>
</reference>
<dbReference type="InterPro" id="IPR046955">
    <property type="entry name" value="PHR1-like"/>
</dbReference>
<keyword evidence="2" id="KW-0804">Transcription</keyword>
<feature type="region of interest" description="Disordered" evidence="4">
    <location>
        <begin position="1"/>
        <end position="56"/>
    </location>
</feature>
<dbReference type="PANTHER" id="PTHR31499:SF80">
    <property type="entry name" value="HTH MYB-TYPE DOMAIN-CONTAINING PROTEIN"/>
    <property type="match status" value="1"/>
</dbReference>
<evidence type="ECO:0000256" key="2">
    <source>
        <dbReference type="ARBA" id="ARBA00023163"/>
    </source>
</evidence>
<feature type="compositionally biased region" description="Low complexity" evidence="4">
    <location>
        <begin position="30"/>
        <end position="40"/>
    </location>
</feature>
<keyword evidence="7" id="KW-1185">Reference proteome</keyword>
<dbReference type="Gene3D" id="1.10.10.60">
    <property type="entry name" value="Homeodomain-like"/>
    <property type="match status" value="1"/>
</dbReference>
<feature type="domain" description="MYB-CC type transcription factor LHEQLE-containing" evidence="5">
    <location>
        <begin position="443"/>
        <end position="489"/>
    </location>
</feature>